<evidence type="ECO:0000313" key="2">
    <source>
        <dbReference type="Proteomes" id="UP000620124"/>
    </source>
</evidence>
<dbReference type="AlphaFoldDB" id="A0A8H7D915"/>
<evidence type="ECO:0000313" key="1">
    <source>
        <dbReference type="EMBL" id="KAF7365815.1"/>
    </source>
</evidence>
<sequence length="167" mass="18503">MLANFNGPFLETISSTTRSLLECIERVQQNKEDYTGANLPPIVLKEIGIFTETLHKIHAFVDAQQKGFHFFHIDTANLVPDVTRMRQDAEKRHKEVLHMIEGLSDTISSDSASTISRVYSGSHNSSNSISITFGTDDHNARGRKACKNTLDQAIFATSEATGTETSM</sequence>
<dbReference type="Proteomes" id="UP000620124">
    <property type="component" value="Unassembled WGS sequence"/>
</dbReference>
<name>A0A8H7D915_9AGAR</name>
<dbReference type="EMBL" id="JACAZI010000003">
    <property type="protein sequence ID" value="KAF7365815.1"/>
    <property type="molecule type" value="Genomic_DNA"/>
</dbReference>
<accession>A0A8H7D915</accession>
<keyword evidence="2" id="KW-1185">Reference proteome</keyword>
<proteinExistence type="predicted"/>
<dbReference type="OrthoDB" id="3022330at2759"/>
<gene>
    <name evidence="1" type="ORF">MVEN_00455600</name>
</gene>
<reference evidence="1" key="1">
    <citation type="submission" date="2020-05" db="EMBL/GenBank/DDBJ databases">
        <title>Mycena genomes resolve the evolution of fungal bioluminescence.</title>
        <authorList>
            <person name="Tsai I.J."/>
        </authorList>
    </citation>
    <scope>NUCLEOTIDE SEQUENCE</scope>
    <source>
        <strain evidence="1">CCC161011</strain>
    </source>
</reference>
<comment type="caution">
    <text evidence="1">The sequence shown here is derived from an EMBL/GenBank/DDBJ whole genome shotgun (WGS) entry which is preliminary data.</text>
</comment>
<organism evidence="1 2">
    <name type="scientific">Mycena venus</name>
    <dbReference type="NCBI Taxonomy" id="2733690"/>
    <lineage>
        <taxon>Eukaryota</taxon>
        <taxon>Fungi</taxon>
        <taxon>Dikarya</taxon>
        <taxon>Basidiomycota</taxon>
        <taxon>Agaricomycotina</taxon>
        <taxon>Agaricomycetes</taxon>
        <taxon>Agaricomycetidae</taxon>
        <taxon>Agaricales</taxon>
        <taxon>Marasmiineae</taxon>
        <taxon>Mycenaceae</taxon>
        <taxon>Mycena</taxon>
    </lineage>
</organism>
<protein>
    <submittedName>
        <fullName evidence="1">Uncharacterized protein</fullName>
    </submittedName>
</protein>